<comment type="caution">
    <text evidence="2">The sequence shown here is derived from an EMBL/GenBank/DDBJ whole genome shotgun (WGS) entry which is preliminary data.</text>
</comment>
<proteinExistence type="predicted"/>
<dbReference type="InterPro" id="IPR011644">
    <property type="entry name" value="Heme_NO-bd"/>
</dbReference>
<keyword evidence="3" id="KW-1185">Reference proteome</keyword>
<dbReference type="PANTHER" id="PTHR45655">
    <property type="entry name" value="GUANYLATE CYCLASE SOLUBLE SUBUNIT BETA-2"/>
    <property type="match status" value="1"/>
</dbReference>
<sequence length="195" mass="21012">MHGLINRSIQCFLRETFGAAFWQHVAQEARLGIDGFEAMLDYDDALSEAVIAAAGRLLDRSRDSLLEDMGTYLVTGTGDRGLRRLLRFGGPTFADFLHSLDEIPDRARLALPDIELPALEVVEHAGANLTLWCRFPLSGAGHVIVGLLRAMADDYGALCLVEHRGEVAGAEVVGVSLAAAAFAAPRPFDLAMPPV</sequence>
<evidence type="ECO:0000259" key="1">
    <source>
        <dbReference type="Pfam" id="PF07700"/>
    </source>
</evidence>
<dbReference type="SUPFAM" id="SSF111126">
    <property type="entry name" value="Ligand-binding domain in the NO signalling and Golgi transport"/>
    <property type="match status" value="1"/>
</dbReference>
<feature type="domain" description="Heme NO-binding" evidence="1">
    <location>
        <begin position="2"/>
        <end position="156"/>
    </location>
</feature>
<dbReference type="GO" id="GO:0020037">
    <property type="term" value="F:heme binding"/>
    <property type="evidence" value="ECO:0007669"/>
    <property type="project" value="InterPro"/>
</dbReference>
<dbReference type="Gene3D" id="3.90.1520.10">
    <property type="entry name" value="H-NOX domain"/>
    <property type="match status" value="1"/>
</dbReference>
<dbReference type="InterPro" id="IPR024096">
    <property type="entry name" value="NO_sig/Golgi_transp_ligand-bd"/>
</dbReference>
<dbReference type="PANTHER" id="PTHR45655:SF13">
    <property type="entry name" value="SOLUBLE GUANYLATE CYCLASE GCY-32-RELATED"/>
    <property type="match status" value="1"/>
</dbReference>
<gene>
    <name evidence="2" type="ORF">GCM10010991_11570</name>
</gene>
<dbReference type="Proteomes" id="UP000598196">
    <property type="component" value="Unassembled WGS sequence"/>
</dbReference>
<protein>
    <recommendedName>
        <fullName evidence="1">Heme NO-binding domain-containing protein</fullName>
    </recommendedName>
</protein>
<name>A0A918DCR5_9RHOB</name>
<dbReference type="InterPro" id="IPR038158">
    <property type="entry name" value="H-NOX_domain_sf"/>
</dbReference>
<organism evidence="2 3">
    <name type="scientific">Gemmobacter aquaticus</name>
    <dbReference type="NCBI Taxonomy" id="490185"/>
    <lineage>
        <taxon>Bacteria</taxon>
        <taxon>Pseudomonadati</taxon>
        <taxon>Pseudomonadota</taxon>
        <taxon>Alphaproteobacteria</taxon>
        <taxon>Rhodobacterales</taxon>
        <taxon>Paracoccaceae</taxon>
        <taxon>Gemmobacter</taxon>
    </lineage>
</organism>
<reference evidence="2 3" key="1">
    <citation type="journal article" date="2014" name="Int. J. Syst. Evol. Microbiol.">
        <title>Complete genome sequence of Corynebacterium casei LMG S-19264T (=DSM 44701T), isolated from a smear-ripened cheese.</title>
        <authorList>
            <consortium name="US DOE Joint Genome Institute (JGI-PGF)"/>
            <person name="Walter F."/>
            <person name="Albersmeier A."/>
            <person name="Kalinowski J."/>
            <person name="Ruckert C."/>
        </authorList>
    </citation>
    <scope>NUCLEOTIDE SEQUENCE [LARGE SCALE GENOMIC DNA]</scope>
    <source>
        <strain evidence="2 3">CGMCC 1.7029</strain>
    </source>
</reference>
<dbReference type="AlphaFoldDB" id="A0A918DCR5"/>
<dbReference type="OrthoDB" id="981203at2"/>
<dbReference type="RefSeq" id="WP_146285115.1">
    <property type="nucleotide sequence ID" value="NZ_BMLP01000001.1"/>
</dbReference>
<accession>A0A918DCR5</accession>
<dbReference type="Pfam" id="PF07700">
    <property type="entry name" value="HNOB"/>
    <property type="match status" value="1"/>
</dbReference>
<evidence type="ECO:0000313" key="2">
    <source>
        <dbReference type="EMBL" id="GGO28588.1"/>
    </source>
</evidence>
<dbReference type="EMBL" id="BMLP01000001">
    <property type="protein sequence ID" value="GGO28588.1"/>
    <property type="molecule type" value="Genomic_DNA"/>
</dbReference>
<evidence type="ECO:0000313" key="3">
    <source>
        <dbReference type="Proteomes" id="UP000598196"/>
    </source>
</evidence>